<protein>
    <recommendedName>
        <fullName evidence="6">Lysozyme</fullName>
        <ecNumber evidence="6">3.2.1.17</ecNumber>
    </recommendedName>
</protein>
<keyword evidence="5 6" id="KW-0326">Glycosidase</keyword>
<dbReference type="GO" id="GO:0003796">
    <property type="term" value="F:lysozyme activity"/>
    <property type="evidence" value="ECO:0007669"/>
    <property type="project" value="UniProtKB-EC"/>
</dbReference>
<dbReference type="InterPro" id="IPR034690">
    <property type="entry name" value="Endolysin_T4_type"/>
</dbReference>
<dbReference type="PANTHER" id="PTHR38107:SF3">
    <property type="entry name" value="LYSOZYME RRRD-RELATED"/>
    <property type="match status" value="1"/>
</dbReference>
<dbReference type="Pfam" id="PF00959">
    <property type="entry name" value="Phage_lysozyme"/>
    <property type="match status" value="1"/>
</dbReference>
<dbReference type="GO" id="GO:0042742">
    <property type="term" value="P:defense response to bacterium"/>
    <property type="evidence" value="ECO:0007669"/>
    <property type="project" value="UniProtKB-KW"/>
</dbReference>
<dbReference type="PANTHER" id="PTHR38107">
    <property type="match status" value="1"/>
</dbReference>
<comment type="catalytic activity">
    <reaction evidence="1 6">
        <text>Hydrolysis of (1-&gt;4)-beta-linkages between N-acetylmuramic acid and N-acetyl-D-glucosamine residues in a peptidoglycan and between N-acetyl-D-glucosamine residues in chitodextrins.</text>
        <dbReference type="EC" id="3.2.1.17"/>
    </reaction>
</comment>
<dbReference type="InterPro" id="IPR002196">
    <property type="entry name" value="Glyco_hydro_24"/>
</dbReference>
<gene>
    <name evidence="7" type="ORF">ARC78_15790</name>
</gene>
<evidence type="ECO:0000256" key="3">
    <source>
        <dbReference type="ARBA" id="ARBA00022638"/>
    </source>
</evidence>
<organism evidence="7 8">
    <name type="scientific">Stenotrophomonas pictorum JCM 9942</name>
    <dbReference type="NCBI Taxonomy" id="1236960"/>
    <lineage>
        <taxon>Bacteria</taxon>
        <taxon>Pseudomonadati</taxon>
        <taxon>Pseudomonadota</taxon>
        <taxon>Gammaproteobacteria</taxon>
        <taxon>Lysobacterales</taxon>
        <taxon>Lysobacteraceae</taxon>
        <taxon>Stenotrophomonas</taxon>
    </lineage>
</organism>
<evidence type="ECO:0000313" key="8">
    <source>
        <dbReference type="Proteomes" id="UP000050836"/>
    </source>
</evidence>
<evidence type="ECO:0000256" key="1">
    <source>
        <dbReference type="ARBA" id="ARBA00000632"/>
    </source>
</evidence>
<evidence type="ECO:0000313" key="7">
    <source>
        <dbReference type="EMBL" id="KRG38163.1"/>
    </source>
</evidence>
<dbReference type="InterPro" id="IPR051018">
    <property type="entry name" value="Bacteriophage_GH24"/>
</dbReference>
<keyword evidence="8" id="KW-1185">Reference proteome</keyword>
<dbReference type="Proteomes" id="UP000050836">
    <property type="component" value="Unassembled WGS sequence"/>
</dbReference>
<dbReference type="HAMAP" id="MF_04110">
    <property type="entry name" value="ENDOLYSIN_T4"/>
    <property type="match status" value="1"/>
</dbReference>
<evidence type="ECO:0000256" key="4">
    <source>
        <dbReference type="ARBA" id="ARBA00022801"/>
    </source>
</evidence>
<dbReference type="HAMAP" id="MF_04136">
    <property type="entry name" value="SAR_ENDOLYSIN"/>
    <property type="match status" value="1"/>
</dbReference>
<evidence type="ECO:0000256" key="2">
    <source>
        <dbReference type="ARBA" id="ARBA00022529"/>
    </source>
</evidence>
<comment type="caution">
    <text evidence="7">The sequence shown here is derived from an EMBL/GenBank/DDBJ whole genome shotgun (WGS) entry which is preliminary data.</text>
</comment>
<dbReference type="GO" id="GO:0016998">
    <property type="term" value="P:cell wall macromolecule catabolic process"/>
    <property type="evidence" value="ECO:0007669"/>
    <property type="project" value="InterPro"/>
</dbReference>
<comment type="similarity">
    <text evidence="6">Belongs to the glycosyl hydrolase 24 family.</text>
</comment>
<evidence type="ECO:0000256" key="6">
    <source>
        <dbReference type="RuleBase" id="RU003788"/>
    </source>
</evidence>
<dbReference type="InterPro" id="IPR023346">
    <property type="entry name" value="Lysozyme-like_dom_sf"/>
</dbReference>
<dbReference type="EC" id="3.2.1.17" evidence="6"/>
<reference evidence="7 8" key="1">
    <citation type="submission" date="2015-10" db="EMBL/GenBank/DDBJ databases">
        <title>Genome sequencing and analysis of members of genus Stenotrophomonas.</title>
        <authorList>
            <person name="Patil P.P."/>
            <person name="Midha S."/>
            <person name="Patil P.B."/>
        </authorList>
    </citation>
    <scope>NUCLEOTIDE SEQUENCE [LARGE SCALE GENOMIC DNA]</scope>
    <source>
        <strain evidence="7 8">JCM 9942</strain>
    </source>
</reference>
<accession>A0A0R0ABX4</accession>
<keyword evidence="3 6" id="KW-0081">Bacteriolytic enzyme</keyword>
<dbReference type="AlphaFoldDB" id="A0A0R0ABX4"/>
<dbReference type="CDD" id="cd16900">
    <property type="entry name" value="endolysin_R21-like"/>
    <property type="match status" value="1"/>
</dbReference>
<keyword evidence="4 6" id="KW-0378">Hydrolase</keyword>
<dbReference type="GO" id="GO:0031640">
    <property type="term" value="P:killing of cells of another organism"/>
    <property type="evidence" value="ECO:0007669"/>
    <property type="project" value="UniProtKB-KW"/>
</dbReference>
<dbReference type="InterPro" id="IPR023347">
    <property type="entry name" value="Lysozyme_dom_sf"/>
</dbReference>
<dbReference type="Gene3D" id="1.10.530.40">
    <property type="match status" value="1"/>
</dbReference>
<sequence length="168" mass="18095">MADYRQRQRGAASRGVLSIAAAVSIAVAALAAPLIAKWEGVRYEPYRDTVGVLTVCYGHTGSDIVPGKRYTKAECEQLLQADIAIANAAVNRCLPMPKFVHVEAALTSAAFNLGPKVVCGSTLQRLALANDWPGACAELDRWKNAGGRELRGLVLRRADERAMCEGRQ</sequence>
<dbReference type="InterPro" id="IPR043688">
    <property type="entry name" value="SAR_endolysin-like"/>
</dbReference>
<proteinExistence type="inferred from homology"/>
<dbReference type="EMBL" id="LLXS01000062">
    <property type="protein sequence ID" value="KRG38163.1"/>
    <property type="molecule type" value="Genomic_DNA"/>
</dbReference>
<dbReference type="GO" id="GO:0009253">
    <property type="term" value="P:peptidoglycan catabolic process"/>
    <property type="evidence" value="ECO:0007669"/>
    <property type="project" value="InterPro"/>
</dbReference>
<keyword evidence="2 6" id="KW-0929">Antimicrobial</keyword>
<name>A0A0R0ABX4_9GAMM</name>
<dbReference type="SUPFAM" id="SSF53955">
    <property type="entry name" value="Lysozyme-like"/>
    <property type="match status" value="1"/>
</dbReference>
<evidence type="ECO:0000256" key="5">
    <source>
        <dbReference type="ARBA" id="ARBA00023295"/>
    </source>
</evidence>